<keyword evidence="8" id="KW-0446">Lipid-binding</keyword>
<feature type="region of interest" description="Disordered" evidence="12">
    <location>
        <begin position="46"/>
        <end position="70"/>
    </location>
</feature>
<dbReference type="CDD" id="cd04038">
    <property type="entry name" value="C2_ArfGAP"/>
    <property type="match status" value="1"/>
</dbReference>
<evidence type="ECO:0000256" key="4">
    <source>
        <dbReference type="ARBA" id="ARBA00022475"/>
    </source>
</evidence>
<dbReference type="PANTHER" id="PTHR45933:SF12">
    <property type="entry name" value="PROTEIN C2-DOMAIN ABA-RELATED 9"/>
    <property type="match status" value="1"/>
</dbReference>
<protein>
    <recommendedName>
        <fullName evidence="14">C2 domain-containing protein</fullName>
    </recommendedName>
</protein>
<dbReference type="GO" id="GO:0005634">
    <property type="term" value="C:nucleus"/>
    <property type="evidence" value="ECO:0007669"/>
    <property type="project" value="UniProtKB-SubCell"/>
</dbReference>
<keyword evidence="7" id="KW-0106">Calcium</keyword>
<keyword evidence="13" id="KW-0812">Transmembrane</keyword>
<dbReference type="GO" id="GO:0046872">
    <property type="term" value="F:metal ion binding"/>
    <property type="evidence" value="ECO:0007669"/>
    <property type="project" value="UniProtKB-KW"/>
</dbReference>
<evidence type="ECO:0000259" key="14">
    <source>
        <dbReference type="PROSITE" id="PS50004"/>
    </source>
</evidence>
<evidence type="ECO:0000256" key="5">
    <source>
        <dbReference type="ARBA" id="ARBA00022682"/>
    </source>
</evidence>
<dbReference type="PROSITE" id="PS50004">
    <property type="entry name" value="C2"/>
    <property type="match status" value="1"/>
</dbReference>
<dbReference type="PANTHER" id="PTHR45933">
    <property type="entry name" value="PROTEIN C2-DOMAIN ABA-RELATED 4"/>
    <property type="match status" value="1"/>
</dbReference>
<dbReference type="Proteomes" id="UP000298416">
    <property type="component" value="Unassembled WGS sequence"/>
</dbReference>
<proteinExistence type="inferred from homology"/>
<keyword evidence="6" id="KW-0479">Metal-binding</keyword>
<dbReference type="SUPFAM" id="SSF49562">
    <property type="entry name" value="C2 domain (Calcium/lipid-binding domain, CaLB)"/>
    <property type="match status" value="1"/>
</dbReference>
<comment type="subcellular location">
    <subcellularLocation>
        <location evidence="2">Cell membrane</location>
    </subcellularLocation>
    <subcellularLocation>
        <location evidence="1">Nucleus</location>
    </subcellularLocation>
</comment>
<feature type="domain" description="C2" evidence="14">
    <location>
        <begin position="178"/>
        <end position="296"/>
    </location>
</feature>
<keyword evidence="13" id="KW-1133">Transmembrane helix</keyword>
<dbReference type="Gene3D" id="2.60.40.150">
    <property type="entry name" value="C2 domain"/>
    <property type="match status" value="1"/>
</dbReference>
<keyword evidence="16" id="KW-1185">Reference proteome</keyword>
<dbReference type="Pfam" id="PF00168">
    <property type="entry name" value="C2"/>
    <property type="match status" value="1"/>
</dbReference>
<evidence type="ECO:0000256" key="3">
    <source>
        <dbReference type="ARBA" id="ARBA00022468"/>
    </source>
</evidence>
<dbReference type="GO" id="GO:0005886">
    <property type="term" value="C:plasma membrane"/>
    <property type="evidence" value="ECO:0007669"/>
    <property type="project" value="UniProtKB-SubCell"/>
</dbReference>
<dbReference type="SMART" id="SM00239">
    <property type="entry name" value="C2"/>
    <property type="match status" value="1"/>
</dbReference>
<evidence type="ECO:0000256" key="6">
    <source>
        <dbReference type="ARBA" id="ARBA00022723"/>
    </source>
</evidence>
<dbReference type="AlphaFoldDB" id="A0A8X8W931"/>
<dbReference type="InterPro" id="IPR035892">
    <property type="entry name" value="C2_domain_sf"/>
</dbReference>
<comment type="caution">
    <text evidence="15">The sequence shown here is derived from an EMBL/GenBank/DDBJ whole genome shotgun (WGS) entry which is preliminary data.</text>
</comment>
<evidence type="ECO:0000313" key="15">
    <source>
        <dbReference type="EMBL" id="KAG6389859.1"/>
    </source>
</evidence>
<feature type="transmembrane region" description="Helical" evidence="13">
    <location>
        <begin position="101"/>
        <end position="119"/>
    </location>
</feature>
<accession>A0A8X8W931</accession>
<evidence type="ECO:0000256" key="10">
    <source>
        <dbReference type="ARBA" id="ARBA00023242"/>
    </source>
</evidence>
<evidence type="ECO:0000256" key="8">
    <source>
        <dbReference type="ARBA" id="ARBA00023121"/>
    </source>
</evidence>
<reference evidence="15" key="1">
    <citation type="submission" date="2018-01" db="EMBL/GenBank/DDBJ databases">
        <authorList>
            <person name="Mao J.F."/>
        </authorList>
    </citation>
    <scope>NUCLEOTIDE SEQUENCE</scope>
    <source>
        <strain evidence="15">Huo1</strain>
        <tissue evidence="15">Leaf</tissue>
    </source>
</reference>
<dbReference type="EMBL" id="PNBA02000020">
    <property type="protein sequence ID" value="KAG6389859.1"/>
    <property type="molecule type" value="Genomic_DNA"/>
</dbReference>
<evidence type="ECO:0000256" key="12">
    <source>
        <dbReference type="SAM" id="MobiDB-lite"/>
    </source>
</evidence>
<comment type="similarity">
    <text evidence="11">Belongs to the plant CAR protein family.</text>
</comment>
<sequence length="361" mass="40783">MLSLTAFPCHLLHHRSLTLIRCNPENGTDLSPPQQIRPPESVEIRFKRGSRRRRRQEEEGGGGVKKAVEKQPKDWDSMSLSEKAMELYVGEKGLLFWLNKFAYASIFIVIGGWILFRFVGPSLNLYQLDAPPLPPSAMLKSDLEEVFAYPFRHTCFENKEKQKKKKQRKVGGGSRGKPTGSSKGGVVEARLVGLMDVLGLIRIRVRRGINLAVRDTLSSDPYCVVSCSNQKVKTKVIRGNCNPVWNEELTIYIKDFHSPIVLNVYDKDTFTVDDSMGCAHIDIEPLIKCLKMGLSSLPEGTKVERVHPTKENCLAEESTIVWYKGGKMRQDMMLRLNEVECGKVQIQIEWIEIPGCKGLHA</sequence>
<organism evidence="15">
    <name type="scientific">Salvia splendens</name>
    <name type="common">Scarlet sage</name>
    <dbReference type="NCBI Taxonomy" id="180675"/>
    <lineage>
        <taxon>Eukaryota</taxon>
        <taxon>Viridiplantae</taxon>
        <taxon>Streptophyta</taxon>
        <taxon>Embryophyta</taxon>
        <taxon>Tracheophyta</taxon>
        <taxon>Spermatophyta</taxon>
        <taxon>Magnoliopsida</taxon>
        <taxon>eudicotyledons</taxon>
        <taxon>Gunneridae</taxon>
        <taxon>Pentapetalae</taxon>
        <taxon>asterids</taxon>
        <taxon>lamiids</taxon>
        <taxon>Lamiales</taxon>
        <taxon>Lamiaceae</taxon>
        <taxon>Nepetoideae</taxon>
        <taxon>Mentheae</taxon>
        <taxon>Salviinae</taxon>
        <taxon>Salvia</taxon>
        <taxon>Salvia subgen. Calosphace</taxon>
        <taxon>core Calosphace</taxon>
    </lineage>
</organism>
<dbReference type="InterPro" id="IPR044562">
    <property type="entry name" value="CAR1-11"/>
</dbReference>
<evidence type="ECO:0000256" key="9">
    <source>
        <dbReference type="ARBA" id="ARBA00023136"/>
    </source>
</evidence>
<gene>
    <name evidence="15" type="ORF">SASPL_151333</name>
</gene>
<evidence type="ECO:0000256" key="2">
    <source>
        <dbReference type="ARBA" id="ARBA00004236"/>
    </source>
</evidence>
<keyword evidence="9 13" id="KW-0472">Membrane</keyword>
<dbReference type="GO" id="GO:0005096">
    <property type="term" value="F:GTPase activator activity"/>
    <property type="evidence" value="ECO:0007669"/>
    <property type="project" value="UniProtKB-KW"/>
</dbReference>
<keyword evidence="10" id="KW-0539">Nucleus</keyword>
<dbReference type="GO" id="GO:0008289">
    <property type="term" value="F:lipid binding"/>
    <property type="evidence" value="ECO:0007669"/>
    <property type="project" value="UniProtKB-KW"/>
</dbReference>
<evidence type="ECO:0000256" key="7">
    <source>
        <dbReference type="ARBA" id="ARBA00022837"/>
    </source>
</evidence>
<evidence type="ECO:0000256" key="13">
    <source>
        <dbReference type="SAM" id="Phobius"/>
    </source>
</evidence>
<reference evidence="15" key="2">
    <citation type="submission" date="2020-08" db="EMBL/GenBank/DDBJ databases">
        <title>Plant Genome Project.</title>
        <authorList>
            <person name="Zhang R.-G."/>
        </authorList>
    </citation>
    <scope>NUCLEOTIDE SEQUENCE</scope>
    <source>
        <strain evidence="15">Huo1</strain>
        <tissue evidence="15">Leaf</tissue>
    </source>
</reference>
<name>A0A8X8W931_SALSN</name>
<keyword evidence="3" id="KW-0343">GTPase activation</keyword>
<evidence type="ECO:0000256" key="11">
    <source>
        <dbReference type="ARBA" id="ARBA00024037"/>
    </source>
</evidence>
<dbReference type="InterPro" id="IPR000008">
    <property type="entry name" value="C2_dom"/>
</dbReference>
<evidence type="ECO:0000256" key="1">
    <source>
        <dbReference type="ARBA" id="ARBA00004123"/>
    </source>
</evidence>
<keyword evidence="5" id="KW-0938">Abscisic acid signaling pathway</keyword>
<evidence type="ECO:0000313" key="16">
    <source>
        <dbReference type="Proteomes" id="UP000298416"/>
    </source>
</evidence>
<feature type="region of interest" description="Disordered" evidence="12">
    <location>
        <begin position="159"/>
        <end position="183"/>
    </location>
</feature>
<keyword evidence="4" id="KW-1003">Cell membrane</keyword>
<dbReference type="GO" id="GO:0009738">
    <property type="term" value="P:abscisic acid-activated signaling pathway"/>
    <property type="evidence" value="ECO:0007669"/>
    <property type="project" value="UniProtKB-KW"/>
</dbReference>